<feature type="signal peptide" evidence="1">
    <location>
        <begin position="1"/>
        <end position="31"/>
    </location>
</feature>
<accession>A0A841KDV4</accession>
<dbReference type="Proteomes" id="UP000588017">
    <property type="component" value="Unassembled WGS sequence"/>
</dbReference>
<dbReference type="AlphaFoldDB" id="A0A841KDV4"/>
<name>A0A841KDV4_9HYPH</name>
<keyword evidence="1" id="KW-0732">Signal</keyword>
<proteinExistence type="predicted"/>
<protein>
    <recommendedName>
        <fullName evidence="4">DUF3108 domain-containing protein</fullName>
    </recommendedName>
</protein>
<dbReference type="EMBL" id="JACHEH010000006">
    <property type="protein sequence ID" value="MBB6169114.1"/>
    <property type="molecule type" value="Genomic_DNA"/>
</dbReference>
<reference evidence="2 3" key="1">
    <citation type="submission" date="2020-08" db="EMBL/GenBank/DDBJ databases">
        <title>Genomic Encyclopedia of Type Strains, Phase IV (KMG-IV): sequencing the most valuable type-strain genomes for metagenomic binning, comparative biology and taxonomic classification.</title>
        <authorList>
            <person name="Goeker M."/>
        </authorList>
    </citation>
    <scope>NUCLEOTIDE SEQUENCE [LARGE SCALE GENOMIC DNA]</scope>
    <source>
        <strain evidence="2 3">DSM 101465</strain>
    </source>
</reference>
<dbReference type="Pfam" id="PF11306">
    <property type="entry name" value="DUF3108"/>
    <property type="match status" value="1"/>
</dbReference>
<keyword evidence="3" id="KW-1185">Reference proteome</keyword>
<dbReference type="InterPro" id="IPR021457">
    <property type="entry name" value="DUF3108"/>
</dbReference>
<evidence type="ECO:0000256" key="1">
    <source>
        <dbReference type="SAM" id="SignalP"/>
    </source>
</evidence>
<evidence type="ECO:0008006" key="4">
    <source>
        <dbReference type="Google" id="ProtNLM"/>
    </source>
</evidence>
<gene>
    <name evidence="2" type="ORF">HNQ73_002751</name>
</gene>
<evidence type="ECO:0000313" key="3">
    <source>
        <dbReference type="Proteomes" id="UP000588017"/>
    </source>
</evidence>
<evidence type="ECO:0000313" key="2">
    <source>
        <dbReference type="EMBL" id="MBB6169114.1"/>
    </source>
</evidence>
<feature type="chain" id="PRO_5032783287" description="DUF3108 domain-containing protein" evidence="1">
    <location>
        <begin position="32"/>
        <end position="290"/>
    </location>
</feature>
<organism evidence="2 3">
    <name type="scientific">Chelatococcus composti</name>
    <dbReference type="NCBI Taxonomy" id="1743235"/>
    <lineage>
        <taxon>Bacteria</taxon>
        <taxon>Pseudomonadati</taxon>
        <taxon>Pseudomonadota</taxon>
        <taxon>Alphaproteobacteria</taxon>
        <taxon>Hyphomicrobiales</taxon>
        <taxon>Chelatococcaceae</taxon>
        <taxon>Chelatococcus</taxon>
    </lineage>
</organism>
<dbReference type="RefSeq" id="WP_183335439.1">
    <property type="nucleotide sequence ID" value="NZ_BMHX01000006.1"/>
</dbReference>
<comment type="caution">
    <text evidence="2">The sequence shown here is derived from an EMBL/GenBank/DDBJ whole genome shotgun (WGS) entry which is preliminary data.</text>
</comment>
<sequence>MLCRSGLGRARLPAPVGASLALVALLSPAAAGNLEARYDISLMGFKIGVATLKAQIDGDRYDLSIWAKLTGLAGVMTGGKGAATATGSLTDTRPAPKTFAITTAGSEKSITVRMAMSGGVVQAVEINPEIEPHPDRIAVTDEHRRNVLDPVSALLMPVGATLSPANAASVGQSACRRTLPIFDGAARYDITLTPRTVRTIKGVGYQGPVAVCDVRYSAIAGHRANRKVTKFMEENRDMQVWLAPLAGTRLFMPYRISVRTPIGLSEIEATSLTMDGVPLGRDMSPVRAQN</sequence>